<dbReference type="EMBL" id="KZ678142">
    <property type="protein sequence ID" value="PSN62305.1"/>
    <property type="molecule type" value="Genomic_DNA"/>
</dbReference>
<proteinExistence type="predicted"/>
<keyword evidence="3" id="KW-1185">Reference proteome</keyword>
<accession>A0A2T2NA32</accession>
<evidence type="ECO:0000313" key="3">
    <source>
        <dbReference type="Proteomes" id="UP000240883"/>
    </source>
</evidence>
<evidence type="ECO:0000313" key="2">
    <source>
        <dbReference type="EMBL" id="PSN62305.1"/>
    </source>
</evidence>
<sequence>MIKFSFIFYEAINNREKGLYCVPRRTDPSLASSLALTLRSPVHHHSPPVPRRSPPPSSPPKNHISNSTTPQAHHHTTPVPQPLFLHRTTRLTCTKPSRPPHPNARSPIPFLFPLPRSTYPSRARALSPKPSRLPPPKRAPSPATPR</sequence>
<dbReference type="AlphaFoldDB" id="A0A2T2NA32"/>
<feature type="compositionally biased region" description="Pro residues" evidence="1">
    <location>
        <begin position="47"/>
        <end position="59"/>
    </location>
</feature>
<gene>
    <name evidence="2" type="ORF">BS50DRAFT_142216</name>
</gene>
<protein>
    <submittedName>
        <fullName evidence="2">Uncharacterized protein</fullName>
    </submittedName>
</protein>
<organism evidence="2 3">
    <name type="scientific">Corynespora cassiicola Philippines</name>
    <dbReference type="NCBI Taxonomy" id="1448308"/>
    <lineage>
        <taxon>Eukaryota</taxon>
        <taxon>Fungi</taxon>
        <taxon>Dikarya</taxon>
        <taxon>Ascomycota</taxon>
        <taxon>Pezizomycotina</taxon>
        <taxon>Dothideomycetes</taxon>
        <taxon>Pleosporomycetidae</taxon>
        <taxon>Pleosporales</taxon>
        <taxon>Corynesporascaceae</taxon>
        <taxon>Corynespora</taxon>
    </lineage>
</organism>
<evidence type="ECO:0000256" key="1">
    <source>
        <dbReference type="SAM" id="MobiDB-lite"/>
    </source>
</evidence>
<feature type="region of interest" description="Disordered" evidence="1">
    <location>
        <begin position="39"/>
        <end position="146"/>
    </location>
</feature>
<reference evidence="2 3" key="1">
    <citation type="journal article" date="2018" name="Front. Microbiol.">
        <title>Genome-Wide Analysis of Corynespora cassiicola Leaf Fall Disease Putative Effectors.</title>
        <authorList>
            <person name="Lopez D."/>
            <person name="Ribeiro S."/>
            <person name="Label P."/>
            <person name="Fumanal B."/>
            <person name="Venisse J.S."/>
            <person name="Kohler A."/>
            <person name="de Oliveira R.R."/>
            <person name="Labutti K."/>
            <person name="Lipzen A."/>
            <person name="Lail K."/>
            <person name="Bauer D."/>
            <person name="Ohm R.A."/>
            <person name="Barry K.W."/>
            <person name="Spatafora J."/>
            <person name="Grigoriev I.V."/>
            <person name="Martin F.M."/>
            <person name="Pujade-Renaud V."/>
        </authorList>
    </citation>
    <scope>NUCLEOTIDE SEQUENCE [LARGE SCALE GENOMIC DNA]</scope>
    <source>
        <strain evidence="2 3">Philippines</strain>
    </source>
</reference>
<dbReference type="Proteomes" id="UP000240883">
    <property type="component" value="Unassembled WGS sequence"/>
</dbReference>
<name>A0A2T2NA32_CORCC</name>
<feature type="compositionally biased region" description="Pro residues" evidence="1">
    <location>
        <begin position="131"/>
        <end position="146"/>
    </location>
</feature>